<evidence type="ECO:0000313" key="2">
    <source>
        <dbReference type="RefSeq" id="XP_073788422.1"/>
    </source>
</evidence>
<accession>A0AC58I2H2</accession>
<reference evidence="2" key="1">
    <citation type="submission" date="2025-08" db="UniProtKB">
        <authorList>
            <consortium name="RefSeq"/>
        </authorList>
    </citation>
    <scope>IDENTIFICATION</scope>
    <source>
        <strain evidence="2">Tuebingen</strain>
        <tissue evidence="2">Fibroblasts and whole tissue</tissue>
    </source>
</reference>
<organism evidence="1 2">
    <name type="scientific">Danio rerio</name>
    <name type="common">Zebrafish</name>
    <name type="synonym">Brachydanio rerio</name>
    <dbReference type="NCBI Taxonomy" id="7955"/>
    <lineage>
        <taxon>Eukaryota</taxon>
        <taxon>Metazoa</taxon>
        <taxon>Chordata</taxon>
        <taxon>Craniata</taxon>
        <taxon>Vertebrata</taxon>
        <taxon>Euteleostomi</taxon>
        <taxon>Actinopterygii</taxon>
        <taxon>Neopterygii</taxon>
        <taxon>Teleostei</taxon>
        <taxon>Ostariophysi</taxon>
        <taxon>Cypriniformes</taxon>
        <taxon>Danionidae</taxon>
        <taxon>Danioninae</taxon>
        <taxon>Danio</taxon>
    </lineage>
</organism>
<keyword evidence="1" id="KW-1185">Reference proteome</keyword>
<dbReference type="Proteomes" id="UP000000437">
    <property type="component" value="Chromosome 1"/>
</dbReference>
<name>A0AC58I2H2_DANRE</name>
<evidence type="ECO:0000313" key="1">
    <source>
        <dbReference type="Proteomes" id="UP000000437"/>
    </source>
</evidence>
<gene>
    <name evidence="2" type="primary">olfm2b</name>
    <name evidence="2" type="synonym">olfm2l</name>
    <name evidence="2" type="synonym">zgc:85900</name>
</gene>
<protein>
    <submittedName>
        <fullName evidence="2">Noelin-2b isoform X1</fullName>
    </submittedName>
</protein>
<proteinExistence type="predicted"/>
<sequence>MQLLTRRTAGDLQELRSSETILDTLEKTLTSAQQNPQELSDRSLQELRWSVSQCRPLRVLLTRVRADVAQLDSVRDELQGISVSLSLLQERFTLQHYQQLQQRISILQQHLHSCSSHLGCGQLISISAPLTVRSSGSRFGSWMMETSIESSDNRVWVMDGYLKGRRVLEYPSLQDFASGQNYIVHHLPHAWAGTGHVVFNGSLYYSKHQSSVLVRYGLASGSVLQQRELPDAGFNNTFPYSWGGASDIDLMVDGSGLWAVHSSAGRGGTLLLSRLHPLSLQVLRSWDTGFPKRSAGEAFLICGTLYITDSHLPGAKVAFRFHTHTHTYQYTDIAFHNQYSHISMLDYNPRTRALYTWNNGQQVLYQLTLMHYIHTHTPLTHTHTNDTHA</sequence>
<dbReference type="RefSeq" id="XP_073788422.1">
    <property type="nucleotide sequence ID" value="XM_073932321.1"/>
</dbReference>